<evidence type="ECO:0000259" key="3">
    <source>
        <dbReference type="PROSITE" id="PS50110"/>
    </source>
</evidence>
<protein>
    <submittedName>
        <fullName evidence="4">Response regulator</fullName>
    </submittedName>
</protein>
<evidence type="ECO:0000313" key="4">
    <source>
        <dbReference type="EMBL" id="RJG05425.1"/>
    </source>
</evidence>
<dbReference type="OrthoDB" id="8755166at2"/>
<gene>
    <name evidence="4" type="ORF">D3870_04765</name>
</gene>
<keyword evidence="5" id="KW-1185">Reference proteome</keyword>
<dbReference type="Pfam" id="PF00072">
    <property type="entry name" value="Response_reg"/>
    <property type="match status" value="1"/>
</dbReference>
<dbReference type="PANTHER" id="PTHR44591:SF3">
    <property type="entry name" value="RESPONSE REGULATORY DOMAIN-CONTAINING PROTEIN"/>
    <property type="match status" value="1"/>
</dbReference>
<comment type="caution">
    <text evidence="2">Lacks conserved residue(s) required for the propagation of feature annotation.</text>
</comment>
<evidence type="ECO:0000256" key="2">
    <source>
        <dbReference type="PROSITE-ProRule" id="PRU00169"/>
    </source>
</evidence>
<dbReference type="InterPro" id="IPR050595">
    <property type="entry name" value="Bact_response_regulator"/>
</dbReference>
<name>A0A418WZC2_9BURK</name>
<dbReference type="GO" id="GO:0000160">
    <property type="term" value="P:phosphorelay signal transduction system"/>
    <property type="evidence" value="ECO:0007669"/>
    <property type="project" value="InterPro"/>
</dbReference>
<accession>A0A418WZC2</accession>
<dbReference type="PROSITE" id="PS50110">
    <property type="entry name" value="RESPONSE_REGULATORY"/>
    <property type="match status" value="1"/>
</dbReference>
<keyword evidence="1" id="KW-0597">Phosphoprotein</keyword>
<dbReference type="RefSeq" id="WP_119737110.1">
    <property type="nucleotide sequence ID" value="NZ_QYUN01000002.1"/>
</dbReference>
<evidence type="ECO:0000256" key="1">
    <source>
        <dbReference type="ARBA" id="ARBA00022553"/>
    </source>
</evidence>
<dbReference type="PANTHER" id="PTHR44591">
    <property type="entry name" value="STRESS RESPONSE REGULATOR PROTEIN 1"/>
    <property type="match status" value="1"/>
</dbReference>
<dbReference type="SMART" id="SM00448">
    <property type="entry name" value="REC"/>
    <property type="match status" value="1"/>
</dbReference>
<dbReference type="CDD" id="cd00156">
    <property type="entry name" value="REC"/>
    <property type="match status" value="1"/>
</dbReference>
<dbReference type="InterPro" id="IPR001789">
    <property type="entry name" value="Sig_transdc_resp-reg_receiver"/>
</dbReference>
<dbReference type="AlphaFoldDB" id="A0A418WZC2"/>
<evidence type="ECO:0000313" key="5">
    <source>
        <dbReference type="Proteomes" id="UP000285190"/>
    </source>
</evidence>
<dbReference type="Proteomes" id="UP000285190">
    <property type="component" value="Unassembled WGS sequence"/>
</dbReference>
<sequence>MSRPYFPFAVRLIGFSEQEQAAFESIFATEQGKGYGYFALADDNLQDPNLYLVNADDLKALAALPSMHPSVIRPALLVGVPKMDLPFPCVERPICWPKLFEVLDELVERRADALSRLQASDIVIVPERRRRARLDSNADPAEYERMRVKRPDQGAVLVVDKTPALRDFLAELLTRHNVPVVWTDSEDQALDACRQQVVAVAMINTSAQEVDPYRLCWAIKEKDAPAKSTVMLLVGNAAEYDMQQARHVGADGYLIKPLAPQHMLSALKKFMPFLR</sequence>
<dbReference type="InterPro" id="IPR011006">
    <property type="entry name" value="CheY-like_superfamily"/>
</dbReference>
<comment type="caution">
    <text evidence="4">The sequence shown here is derived from an EMBL/GenBank/DDBJ whole genome shotgun (WGS) entry which is preliminary data.</text>
</comment>
<organism evidence="4 5">
    <name type="scientific">Noviherbaspirillum cavernae</name>
    <dbReference type="NCBI Taxonomy" id="2320862"/>
    <lineage>
        <taxon>Bacteria</taxon>
        <taxon>Pseudomonadati</taxon>
        <taxon>Pseudomonadota</taxon>
        <taxon>Betaproteobacteria</taxon>
        <taxon>Burkholderiales</taxon>
        <taxon>Oxalobacteraceae</taxon>
        <taxon>Noviherbaspirillum</taxon>
    </lineage>
</organism>
<proteinExistence type="predicted"/>
<dbReference type="Gene3D" id="3.40.50.2300">
    <property type="match status" value="1"/>
</dbReference>
<feature type="domain" description="Response regulatory" evidence="3">
    <location>
        <begin position="155"/>
        <end position="271"/>
    </location>
</feature>
<reference evidence="4 5" key="1">
    <citation type="submission" date="2018-09" db="EMBL/GenBank/DDBJ databases">
        <authorList>
            <person name="Zhu H."/>
        </authorList>
    </citation>
    <scope>NUCLEOTIDE SEQUENCE [LARGE SCALE GENOMIC DNA]</scope>
    <source>
        <strain evidence="4 5">K2R10-39</strain>
    </source>
</reference>
<dbReference type="EMBL" id="QYUN01000002">
    <property type="protein sequence ID" value="RJG05425.1"/>
    <property type="molecule type" value="Genomic_DNA"/>
</dbReference>
<dbReference type="SUPFAM" id="SSF52172">
    <property type="entry name" value="CheY-like"/>
    <property type="match status" value="1"/>
</dbReference>